<gene>
    <name evidence="2" type="ORF">NEOLEDRAFT_1174983</name>
</gene>
<protein>
    <recommendedName>
        <fullName evidence="4">TPR-like protein</fullName>
    </recommendedName>
</protein>
<proteinExistence type="predicted"/>
<dbReference type="InterPro" id="IPR053029">
    <property type="entry name" value="RNA_pol_I-specific_init_factor"/>
</dbReference>
<keyword evidence="3" id="KW-1185">Reference proteome</keyword>
<organism evidence="2 3">
    <name type="scientific">Neolentinus lepideus HHB14362 ss-1</name>
    <dbReference type="NCBI Taxonomy" id="1314782"/>
    <lineage>
        <taxon>Eukaryota</taxon>
        <taxon>Fungi</taxon>
        <taxon>Dikarya</taxon>
        <taxon>Basidiomycota</taxon>
        <taxon>Agaricomycotina</taxon>
        <taxon>Agaricomycetes</taxon>
        <taxon>Gloeophyllales</taxon>
        <taxon>Gloeophyllaceae</taxon>
        <taxon>Neolentinus</taxon>
    </lineage>
</organism>
<dbReference type="InterPro" id="IPR011990">
    <property type="entry name" value="TPR-like_helical_dom_sf"/>
</dbReference>
<dbReference type="Proteomes" id="UP000076761">
    <property type="component" value="Unassembled WGS sequence"/>
</dbReference>
<dbReference type="EMBL" id="KV425554">
    <property type="protein sequence ID" value="KZT29265.1"/>
    <property type="molecule type" value="Genomic_DNA"/>
</dbReference>
<dbReference type="GO" id="GO:0017025">
    <property type="term" value="F:TBP-class protein binding"/>
    <property type="evidence" value="ECO:0007669"/>
    <property type="project" value="TreeGrafter"/>
</dbReference>
<dbReference type="GO" id="GO:0001164">
    <property type="term" value="F:RNA polymerase I core promoter sequence-specific DNA binding"/>
    <property type="evidence" value="ECO:0007669"/>
    <property type="project" value="InterPro"/>
</dbReference>
<evidence type="ECO:0000256" key="1">
    <source>
        <dbReference type="SAM" id="MobiDB-lite"/>
    </source>
</evidence>
<dbReference type="InterPro" id="IPR007224">
    <property type="entry name" value="TIF_Rrn11"/>
</dbReference>
<dbReference type="AlphaFoldDB" id="A0A165V795"/>
<evidence type="ECO:0000313" key="2">
    <source>
        <dbReference type="EMBL" id="KZT29265.1"/>
    </source>
</evidence>
<dbReference type="PANTHER" id="PTHR28244:SF1">
    <property type="entry name" value="RNA POLYMERASE I-SPECIFIC TRANSCRIPTION INITIATION FACTOR RRN11"/>
    <property type="match status" value="1"/>
</dbReference>
<dbReference type="GO" id="GO:0070860">
    <property type="term" value="C:RNA polymerase I core factor complex"/>
    <property type="evidence" value="ECO:0007669"/>
    <property type="project" value="TreeGrafter"/>
</dbReference>
<name>A0A165V795_9AGAM</name>
<evidence type="ECO:0008006" key="4">
    <source>
        <dbReference type="Google" id="ProtNLM"/>
    </source>
</evidence>
<accession>A0A165V795</accession>
<dbReference type="OrthoDB" id="2159786at2759"/>
<dbReference type="Gene3D" id="1.25.40.10">
    <property type="entry name" value="Tetratricopeptide repeat domain"/>
    <property type="match status" value="1"/>
</dbReference>
<dbReference type="STRING" id="1314782.A0A165V795"/>
<evidence type="ECO:0000313" key="3">
    <source>
        <dbReference type="Proteomes" id="UP000076761"/>
    </source>
</evidence>
<dbReference type="GO" id="GO:0001181">
    <property type="term" value="F:RNA polymerase I general transcription initiation factor activity"/>
    <property type="evidence" value="ECO:0007669"/>
    <property type="project" value="InterPro"/>
</dbReference>
<feature type="region of interest" description="Disordered" evidence="1">
    <location>
        <begin position="181"/>
        <end position="219"/>
    </location>
</feature>
<dbReference type="InParanoid" id="A0A165V795"/>
<dbReference type="Pfam" id="PF04090">
    <property type="entry name" value="Rrn11"/>
    <property type="match status" value="1"/>
</dbReference>
<dbReference type="FunCoup" id="A0A165V795">
    <property type="interactions" value="42"/>
</dbReference>
<dbReference type="PANTHER" id="PTHR28244">
    <property type="entry name" value="RNA POLYMERASE I-SPECIFIC TRANSCRIPTION INITIATION FACTOR RRN11"/>
    <property type="match status" value="1"/>
</dbReference>
<sequence length="219" mass="25339">MSDSKFLFASLDSKRPETARKVHIKRLYDILQLCIQRRDCERARRAWAVLARCKEIHWKTMWKTAVLLIVSDSPPNGTRGIDFLRSMMLRYPEEKQTILRELVLRLIQAGKYKEALDELDLYLPSFPYQDNPVLHAYAGLVALYLSQPQGERQEADVGLLRAAKTHLERSKTLDPDNMIVQGFLDKPSKTQTQQEEGHDSDEDTMNVDGDIQPRKRTRA</sequence>
<reference evidence="2 3" key="1">
    <citation type="journal article" date="2016" name="Mol. Biol. Evol.">
        <title>Comparative Genomics of Early-Diverging Mushroom-Forming Fungi Provides Insights into the Origins of Lignocellulose Decay Capabilities.</title>
        <authorList>
            <person name="Nagy L.G."/>
            <person name="Riley R."/>
            <person name="Tritt A."/>
            <person name="Adam C."/>
            <person name="Daum C."/>
            <person name="Floudas D."/>
            <person name="Sun H."/>
            <person name="Yadav J.S."/>
            <person name="Pangilinan J."/>
            <person name="Larsson K.H."/>
            <person name="Matsuura K."/>
            <person name="Barry K."/>
            <person name="Labutti K."/>
            <person name="Kuo R."/>
            <person name="Ohm R.A."/>
            <person name="Bhattacharya S.S."/>
            <person name="Shirouzu T."/>
            <person name="Yoshinaga Y."/>
            <person name="Martin F.M."/>
            <person name="Grigoriev I.V."/>
            <person name="Hibbett D.S."/>
        </authorList>
    </citation>
    <scope>NUCLEOTIDE SEQUENCE [LARGE SCALE GENOMIC DNA]</scope>
    <source>
        <strain evidence="2 3">HHB14362 ss-1</strain>
    </source>
</reference>
<dbReference type="GO" id="GO:0042790">
    <property type="term" value="P:nucleolar large rRNA transcription by RNA polymerase I"/>
    <property type="evidence" value="ECO:0007669"/>
    <property type="project" value="TreeGrafter"/>
</dbReference>